<proteinExistence type="predicted"/>
<evidence type="ECO:0000313" key="2">
    <source>
        <dbReference type="EMBL" id="SVA12397.1"/>
    </source>
</evidence>
<dbReference type="Pfam" id="PF00535">
    <property type="entry name" value="Glycos_transf_2"/>
    <property type="match status" value="1"/>
</dbReference>
<accession>A0A381TCH9</accession>
<evidence type="ECO:0000259" key="1">
    <source>
        <dbReference type="Pfam" id="PF00535"/>
    </source>
</evidence>
<dbReference type="EMBL" id="UINC01004178">
    <property type="protein sequence ID" value="SVA12397.1"/>
    <property type="molecule type" value="Genomic_DNA"/>
</dbReference>
<dbReference type="PANTHER" id="PTHR43685:SF2">
    <property type="entry name" value="GLYCOSYLTRANSFERASE 2-LIKE DOMAIN-CONTAINING PROTEIN"/>
    <property type="match status" value="1"/>
</dbReference>
<dbReference type="InterPro" id="IPR050834">
    <property type="entry name" value="Glycosyltransf_2"/>
</dbReference>
<protein>
    <recommendedName>
        <fullName evidence="1">Glycosyltransferase 2-like domain-containing protein</fullName>
    </recommendedName>
</protein>
<dbReference type="SUPFAM" id="SSF53448">
    <property type="entry name" value="Nucleotide-diphospho-sugar transferases"/>
    <property type="match status" value="1"/>
</dbReference>
<dbReference type="AlphaFoldDB" id="A0A381TCH9"/>
<reference evidence="2" key="1">
    <citation type="submission" date="2018-05" db="EMBL/GenBank/DDBJ databases">
        <authorList>
            <person name="Lanie J.A."/>
            <person name="Ng W.-L."/>
            <person name="Kazmierczak K.M."/>
            <person name="Andrzejewski T.M."/>
            <person name="Davidsen T.M."/>
            <person name="Wayne K.J."/>
            <person name="Tettelin H."/>
            <person name="Glass J.I."/>
            <person name="Rusch D."/>
            <person name="Podicherti R."/>
            <person name="Tsui H.-C.T."/>
            <person name="Winkler M.E."/>
        </authorList>
    </citation>
    <scope>NUCLEOTIDE SEQUENCE</scope>
</reference>
<gene>
    <name evidence="2" type="ORF">METZ01_LOCUS65251</name>
</gene>
<name>A0A381TCH9_9ZZZZ</name>
<dbReference type="PANTHER" id="PTHR43685">
    <property type="entry name" value="GLYCOSYLTRANSFERASE"/>
    <property type="match status" value="1"/>
</dbReference>
<sequence>MTFIEPTPLVSVILLSYNYREYLASAIDSVLAQTYANWELIILENGSTDGSQEIVSRYAGDARVRLIFLEDNIYPTRCLNRGIRAAKGEYISFLLADDYYLPEKLERQVEVLKALPEDYGVVYSPGRRVDVETKTEWVTIGVQSSGTILKALLNYQRNFIDFITVLVKRECLERYRFHEDIFFQGEVIFFHIALRYKFSYLAEPLVMMRDHQRNMGKDFNLNMAPTLTVLDRLGQAAEFPSELSGDLSRLKSRLLMSYGWQSLRIDSNGPVARKRIGLAVVAHWRQLFEPRVLIGWCLSWLPHPGLRWVNGLNDTVRKRLH</sequence>
<dbReference type="InterPro" id="IPR001173">
    <property type="entry name" value="Glyco_trans_2-like"/>
</dbReference>
<feature type="domain" description="Glycosyltransferase 2-like" evidence="1">
    <location>
        <begin position="11"/>
        <end position="165"/>
    </location>
</feature>
<dbReference type="InterPro" id="IPR029044">
    <property type="entry name" value="Nucleotide-diphossugar_trans"/>
</dbReference>
<dbReference type="Gene3D" id="3.90.550.10">
    <property type="entry name" value="Spore Coat Polysaccharide Biosynthesis Protein SpsA, Chain A"/>
    <property type="match status" value="1"/>
</dbReference>
<organism evidence="2">
    <name type="scientific">marine metagenome</name>
    <dbReference type="NCBI Taxonomy" id="408172"/>
    <lineage>
        <taxon>unclassified sequences</taxon>
        <taxon>metagenomes</taxon>
        <taxon>ecological metagenomes</taxon>
    </lineage>
</organism>